<dbReference type="RefSeq" id="WP_167357809.1">
    <property type="nucleotide sequence ID" value="NZ_FCOI02000056.1"/>
</dbReference>
<dbReference type="EMBL" id="FCOI02000056">
    <property type="protein sequence ID" value="SAK98613.1"/>
    <property type="molecule type" value="Genomic_DNA"/>
</dbReference>
<sequence>MAFNTPPPMNIDDSAAKIELRVGPRQTPAELAKSITAPGTVQVHEVQISNRMKATLSSDADGVSITPLSPAMQAVSGQAVTTWEWSVKPKKEGRYPVHVALEAEVKIDGERTPRQIGVFDGTIAVTITGPQRLQHFVKENWKWLWTTLLAPPAAWWWKRREKKAEDKKPDDDPKIILPK</sequence>
<keyword evidence="3" id="KW-1185">Reference proteome</keyword>
<gene>
    <name evidence="2" type="ORF">AWB76_07558</name>
</gene>
<dbReference type="STRING" id="1777137.AWB76_07558"/>
<organism evidence="2 3">
    <name type="scientific">Caballeronia temeraria</name>
    <dbReference type="NCBI Taxonomy" id="1777137"/>
    <lineage>
        <taxon>Bacteria</taxon>
        <taxon>Pseudomonadati</taxon>
        <taxon>Pseudomonadota</taxon>
        <taxon>Betaproteobacteria</taxon>
        <taxon>Burkholderiales</taxon>
        <taxon>Burkholderiaceae</taxon>
        <taxon>Caballeronia</taxon>
    </lineage>
</organism>
<feature type="region of interest" description="Disordered" evidence="1">
    <location>
        <begin position="160"/>
        <end position="179"/>
    </location>
</feature>
<dbReference type="Proteomes" id="UP000054624">
    <property type="component" value="Unassembled WGS sequence"/>
</dbReference>
<evidence type="ECO:0000313" key="2">
    <source>
        <dbReference type="EMBL" id="SAK98613.1"/>
    </source>
</evidence>
<feature type="compositionally biased region" description="Basic and acidic residues" evidence="1">
    <location>
        <begin position="162"/>
        <end position="179"/>
    </location>
</feature>
<evidence type="ECO:0000256" key="1">
    <source>
        <dbReference type="SAM" id="MobiDB-lite"/>
    </source>
</evidence>
<reference evidence="3" key="1">
    <citation type="submission" date="2016-01" db="EMBL/GenBank/DDBJ databases">
        <authorList>
            <person name="Peeters Charlotte."/>
        </authorList>
    </citation>
    <scope>NUCLEOTIDE SEQUENCE [LARGE SCALE GENOMIC DNA]</scope>
</reference>
<protein>
    <submittedName>
        <fullName evidence="2">Uncharacterized protein</fullName>
    </submittedName>
</protein>
<evidence type="ECO:0000313" key="3">
    <source>
        <dbReference type="Proteomes" id="UP000054624"/>
    </source>
</evidence>
<accession>A0A158DVQ4</accession>
<name>A0A158DVQ4_9BURK</name>
<dbReference type="AlphaFoldDB" id="A0A158DVQ4"/>
<proteinExistence type="predicted"/>